<keyword evidence="8" id="KW-1185">Reference proteome</keyword>
<sequence length="346" mass="38830">MDDLILSDTARELAQAAQDADHAAAREIFTQYRSNLAEQTRRAQDADLTRWSRYLAEMGMSNSYVAWNSEPRYWAHVSWGLIEGFLQWQSNASYSLATIARSLATIRAYCIQAARAGFISHEALALIKTVRSPSPNSRAGRNKDSERPVTRRGAKKATPTPITREQARRLRNDHHDTPVGRRNALLMCLLLDHGLRSSEVADLQVTDLDLDRGVICFYRRKIHLTQTHRLSPATLRAAQRYIDAGDAPKHGSLIRATARAYSHKLGGPITPEAISSLVSRLGVRIGLYRLSPHDCRHYWTSRAAAAGTDPFALQEAGGWNNLEMPRRYIKAAAIANDRIRFDMDDD</sequence>
<dbReference type="InterPro" id="IPR002104">
    <property type="entry name" value="Integrase_catalytic"/>
</dbReference>
<evidence type="ECO:0000256" key="3">
    <source>
        <dbReference type="PROSITE-ProRule" id="PRU01248"/>
    </source>
</evidence>
<feature type="region of interest" description="Disordered" evidence="4">
    <location>
        <begin position="131"/>
        <end position="176"/>
    </location>
</feature>
<keyword evidence="1 3" id="KW-0238">DNA-binding</keyword>
<dbReference type="SUPFAM" id="SSF56349">
    <property type="entry name" value="DNA breaking-rejoining enzymes"/>
    <property type="match status" value="1"/>
</dbReference>
<evidence type="ECO:0000313" key="7">
    <source>
        <dbReference type="EMBL" id="EFO82130.1"/>
    </source>
</evidence>
<dbReference type="GO" id="GO:0003677">
    <property type="term" value="F:DNA binding"/>
    <property type="evidence" value="ECO:0007669"/>
    <property type="project" value="UniProtKB-UniRule"/>
</dbReference>
<proteinExistence type="predicted"/>
<dbReference type="Gene3D" id="1.10.443.10">
    <property type="entry name" value="Intergrase catalytic core"/>
    <property type="match status" value="1"/>
</dbReference>
<evidence type="ECO:0000259" key="6">
    <source>
        <dbReference type="PROSITE" id="PS51900"/>
    </source>
</evidence>
<dbReference type="CDD" id="cd00397">
    <property type="entry name" value="DNA_BRE_C"/>
    <property type="match status" value="1"/>
</dbReference>
<protein>
    <submittedName>
        <fullName evidence="7">Integrase family protein</fullName>
    </submittedName>
</protein>
<dbReference type="PANTHER" id="PTHR30349:SF81">
    <property type="entry name" value="TYROSINE RECOMBINASE XERC"/>
    <property type="match status" value="1"/>
</dbReference>
<dbReference type="eggNOG" id="COG0582">
    <property type="taxonomic scope" value="Bacteria"/>
</dbReference>
<dbReference type="InterPro" id="IPR010998">
    <property type="entry name" value="Integrase_recombinase_N"/>
</dbReference>
<dbReference type="Proteomes" id="UP000054010">
    <property type="component" value="Unassembled WGS sequence"/>
</dbReference>
<evidence type="ECO:0000259" key="5">
    <source>
        <dbReference type="PROSITE" id="PS51898"/>
    </source>
</evidence>
<dbReference type="Gene3D" id="1.10.150.130">
    <property type="match status" value="1"/>
</dbReference>
<accession>E1I9Q2</accession>
<keyword evidence="2" id="KW-0233">DNA recombination</keyword>
<dbReference type="STRING" id="765420.OSCT_0053"/>
<comment type="caution">
    <text evidence="7">The sequence shown here is derived from an EMBL/GenBank/DDBJ whole genome shotgun (WGS) entry which is preliminary data.</text>
</comment>
<feature type="domain" description="Tyr recombinase" evidence="5">
    <location>
        <begin position="157"/>
        <end position="344"/>
    </location>
</feature>
<organism evidence="7 8">
    <name type="scientific">Oscillochloris trichoides DG-6</name>
    <dbReference type="NCBI Taxonomy" id="765420"/>
    <lineage>
        <taxon>Bacteria</taxon>
        <taxon>Bacillati</taxon>
        <taxon>Chloroflexota</taxon>
        <taxon>Chloroflexia</taxon>
        <taxon>Chloroflexales</taxon>
        <taxon>Chloroflexineae</taxon>
        <taxon>Oscillochloridaceae</taxon>
        <taxon>Oscillochloris</taxon>
    </lineage>
</organism>
<dbReference type="AlphaFoldDB" id="E1I9Q2"/>
<name>E1I9Q2_9CHLR</name>
<dbReference type="PROSITE" id="PS51900">
    <property type="entry name" value="CB"/>
    <property type="match status" value="1"/>
</dbReference>
<evidence type="ECO:0000313" key="8">
    <source>
        <dbReference type="Proteomes" id="UP000054010"/>
    </source>
</evidence>
<dbReference type="PROSITE" id="PS51898">
    <property type="entry name" value="TYR_RECOMBINASE"/>
    <property type="match status" value="1"/>
</dbReference>
<dbReference type="PANTHER" id="PTHR30349">
    <property type="entry name" value="PHAGE INTEGRASE-RELATED"/>
    <property type="match status" value="1"/>
</dbReference>
<dbReference type="InterPro" id="IPR044068">
    <property type="entry name" value="CB"/>
</dbReference>
<dbReference type="InterPro" id="IPR011010">
    <property type="entry name" value="DNA_brk_join_enz"/>
</dbReference>
<feature type="compositionally biased region" description="Basic and acidic residues" evidence="4">
    <location>
        <begin position="165"/>
        <end position="176"/>
    </location>
</feature>
<evidence type="ECO:0000256" key="1">
    <source>
        <dbReference type="ARBA" id="ARBA00023125"/>
    </source>
</evidence>
<evidence type="ECO:0000256" key="4">
    <source>
        <dbReference type="SAM" id="MobiDB-lite"/>
    </source>
</evidence>
<reference evidence="7 8" key="1">
    <citation type="journal article" date="2011" name="J. Bacteriol.">
        <title>Draft genome sequence of the anoxygenic filamentous phototrophic bacterium Oscillochloris trichoides subsp. DG-6.</title>
        <authorList>
            <person name="Kuznetsov B.B."/>
            <person name="Ivanovsky R.N."/>
            <person name="Keppen O.I."/>
            <person name="Sukhacheva M.V."/>
            <person name="Bumazhkin B.K."/>
            <person name="Patutina E.O."/>
            <person name="Beletsky A.V."/>
            <person name="Mardanov A.V."/>
            <person name="Baslerov R.V."/>
            <person name="Panteleeva A.N."/>
            <person name="Kolganova T.V."/>
            <person name="Ravin N.V."/>
            <person name="Skryabin K.G."/>
        </authorList>
    </citation>
    <scope>NUCLEOTIDE SEQUENCE [LARGE SCALE GENOMIC DNA]</scope>
    <source>
        <strain evidence="7 8">DG-6</strain>
    </source>
</reference>
<dbReference type="InterPro" id="IPR013762">
    <property type="entry name" value="Integrase-like_cat_sf"/>
</dbReference>
<dbReference type="GO" id="GO:0006310">
    <property type="term" value="P:DNA recombination"/>
    <property type="evidence" value="ECO:0007669"/>
    <property type="project" value="UniProtKB-KW"/>
</dbReference>
<dbReference type="HOGENOM" id="CLU_801308_0_0_0"/>
<feature type="domain" description="Core-binding (CB)" evidence="6">
    <location>
        <begin position="20"/>
        <end position="114"/>
    </location>
</feature>
<evidence type="ECO:0000256" key="2">
    <source>
        <dbReference type="ARBA" id="ARBA00023172"/>
    </source>
</evidence>
<dbReference type="Pfam" id="PF00589">
    <property type="entry name" value="Phage_integrase"/>
    <property type="match status" value="1"/>
</dbReference>
<dbReference type="EMBL" id="ADVR01000001">
    <property type="protein sequence ID" value="EFO82130.1"/>
    <property type="molecule type" value="Genomic_DNA"/>
</dbReference>
<dbReference type="GO" id="GO:0015074">
    <property type="term" value="P:DNA integration"/>
    <property type="evidence" value="ECO:0007669"/>
    <property type="project" value="InterPro"/>
</dbReference>
<dbReference type="InterPro" id="IPR050090">
    <property type="entry name" value="Tyrosine_recombinase_XerCD"/>
</dbReference>
<gene>
    <name evidence="7" type="ORF">OSCT_0053</name>
</gene>